<evidence type="ECO:0000313" key="2">
    <source>
        <dbReference type="Proteomes" id="UP000275530"/>
    </source>
</evidence>
<dbReference type="AlphaFoldDB" id="A0A6M7TK20"/>
<name>A0A6M7TK20_9HYPH</name>
<dbReference type="Proteomes" id="UP000275530">
    <property type="component" value="Unassembled WGS sequence"/>
</dbReference>
<proteinExistence type="predicted"/>
<comment type="caution">
    <text evidence="1">The sequence shown here is derived from an EMBL/GenBank/DDBJ whole genome shotgun (WGS) entry which is preliminary data.</text>
</comment>
<dbReference type="EMBL" id="QZXA01000009">
    <property type="protein sequence ID" value="RJT31109.1"/>
    <property type="molecule type" value="Genomic_DNA"/>
</dbReference>
<protein>
    <submittedName>
        <fullName evidence="1">Uncharacterized protein</fullName>
    </submittedName>
</protein>
<keyword evidence="2" id="KW-1185">Reference proteome</keyword>
<organism evidence="1 2">
    <name type="scientific">Mesorhizobium jarvisii</name>
    <dbReference type="NCBI Taxonomy" id="1777867"/>
    <lineage>
        <taxon>Bacteria</taxon>
        <taxon>Pseudomonadati</taxon>
        <taxon>Pseudomonadota</taxon>
        <taxon>Alphaproteobacteria</taxon>
        <taxon>Hyphomicrobiales</taxon>
        <taxon>Phyllobacteriaceae</taxon>
        <taxon>Mesorhizobium</taxon>
    </lineage>
</organism>
<evidence type="ECO:0000313" key="1">
    <source>
        <dbReference type="EMBL" id="RJT31109.1"/>
    </source>
</evidence>
<sequence length="59" mass="6597">MGGEGPIPYMVIRTYADDHGISGDDFKLFRAFLKILDDAWLLHVAKRDRPPPESVPPSS</sequence>
<accession>A0A6M7TK20</accession>
<reference evidence="1 2" key="1">
    <citation type="submission" date="2018-09" db="EMBL/GenBank/DDBJ databases">
        <title>Mesorhizobium carmichaelinearum sp. nov. isolated from Carmichaelinea spp. root nodules in New Zealand.</title>
        <authorList>
            <person name="De Meyer S.E."/>
        </authorList>
    </citation>
    <scope>NUCLEOTIDE SEQUENCE [LARGE SCALE GENOMIC DNA]</scope>
    <source>
        <strain evidence="1 2">LMG 28313</strain>
    </source>
</reference>
<gene>
    <name evidence="1" type="ORF">D3242_22885</name>
</gene>